<evidence type="ECO:0000259" key="2">
    <source>
        <dbReference type="Pfam" id="PF01558"/>
    </source>
</evidence>
<dbReference type="SUPFAM" id="SSF53323">
    <property type="entry name" value="Pyruvate-ferredoxin oxidoreductase, PFOR, domain III"/>
    <property type="match status" value="1"/>
</dbReference>
<dbReference type="GO" id="GO:0016903">
    <property type="term" value="F:oxidoreductase activity, acting on the aldehyde or oxo group of donors"/>
    <property type="evidence" value="ECO:0007669"/>
    <property type="project" value="InterPro"/>
</dbReference>
<protein>
    <submittedName>
        <fullName evidence="3">Indolepyruvate oxidoreductase</fullName>
    </submittedName>
</protein>
<dbReference type="AlphaFoldDB" id="A0A165MAV6"/>
<dbReference type="InterPro" id="IPR019752">
    <property type="entry name" value="Pyrv/ketoisovalerate_OxRed_cat"/>
</dbReference>
<dbReference type="NCBIfam" id="NF005324">
    <property type="entry name" value="PRK06853.1-4"/>
    <property type="match status" value="1"/>
</dbReference>
<comment type="caution">
    <text evidence="3">The sequence shown here is derived from an EMBL/GenBank/DDBJ whole genome shotgun (WGS) entry which is preliminary data.</text>
</comment>
<evidence type="ECO:0000256" key="1">
    <source>
        <dbReference type="ARBA" id="ARBA00023002"/>
    </source>
</evidence>
<dbReference type="Gene3D" id="3.40.920.10">
    <property type="entry name" value="Pyruvate-ferredoxin oxidoreductase, PFOR, domain III"/>
    <property type="match status" value="1"/>
</dbReference>
<keyword evidence="1" id="KW-0560">Oxidoreductase</keyword>
<dbReference type="PANTHER" id="PTHR43854">
    <property type="entry name" value="INDOLEPYRUVATE OXIDOREDUCTASE SUBUNIT IORB"/>
    <property type="match status" value="1"/>
</dbReference>
<dbReference type="RefSeq" id="WP_303680930.1">
    <property type="nucleotide sequence ID" value="NZ_LVWG01000016.1"/>
</dbReference>
<proteinExistence type="predicted"/>
<accession>A0A165MAV6</accession>
<feature type="domain" description="Pyruvate/ketoisovalerate oxidoreductase catalytic" evidence="2">
    <location>
        <begin position="11"/>
        <end position="186"/>
    </location>
</feature>
<organism evidence="3 4">
    <name type="scientific">Pelodictyon luteolum</name>
    <dbReference type="NCBI Taxonomy" id="1100"/>
    <lineage>
        <taxon>Bacteria</taxon>
        <taxon>Pseudomonadati</taxon>
        <taxon>Chlorobiota</taxon>
        <taxon>Chlorobiia</taxon>
        <taxon>Chlorobiales</taxon>
        <taxon>Chlorobiaceae</taxon>
        <taxon>Chlorobium/Pelodictyon group</taxon>
        <taxon>Pelodictyon</taxon>
    </lineage>
</organism>
<dbReference type="Pfam" id="PF01558">
    <property type="entry name" value="POR"/>
    <property type="match status" value="1"/>
</dbReference>
<gene>
    <name evidence="3" type="ORF">A3K90_00480</name>
</gene>
<dbReference type="InterPro" id="IPR002869">
    <property type="entry name" value="Pyrv_flavodox_OxRed_cen"/>
</dbReference>
<sequence>MKQNIILAGVGGQGILSIAAVIDLAALHSGLDIRQAEVHGMSQRGGAVESHLRIADREIHSDLIARGTADIVISVEPLEALRQTPWLAPSGRLVTAMEPVVNMEGYPPMETVRRSLLATGAPILIDALQLAEECGSRRASNMVVLGAAAPFISIPPERLEAGISELFERKGADIAAINIRAFRKGLAASQQQAASPEGPPTNAMT</sequence>
<evidence type="ECO:0000313" key="4">
    <source>
        <dbReference type="Proteomes" id="UP000076481"/>
    </source>
</evidence>
<dbReference type="Proteomes" id="UP000076481">
    <property type="component" value="Unassembled WGS sequence"/>
</dbReference>
<keyword evidence="3" id="KW-0670">Pyruvate</keyword>
<dbReference type="PANTHER" id="PTHR43854:SF1">
    <property type="entry name" value="INDOLEPYRUVATE OXIDOREDUCTASE SUBUNIT IORB"/>
    <property type="match status" value="1"/>
</dbReference>
<dbReference type="InterPro" id="IPR052198">
    <property type="entry name" value="IorB_Oxidoreductase"/>
</dbReference>
<evidence type="ECO:0000313" key="3">
    <source>
        <dbReference type="EMBL" id="KZK75026.1"/>
    </source>
</evidence>
<name>A0A165MAV6_PELLU</name>
<dbReference type="EMBL" id="LVWG01000016">
    <property type="protein sequence ID" value="KZK75026.1"/>
    <property type="molecule type" value="Genomic_DNA"/>
</dbReference>
<reference evidence="3 4" key="1">
    <citation type="submission" date="2016-03" db="EMBL/GenBank/DDBJ databases">
        <title>Speciation and ecological success in dimly lit waters: horizontal gene transfer in a green sulfur bacteria bloom unveiled by metagenomic assembly.</title>
        <authorList>
            <person name="Llorens-Mares T."/>
            <person name="Liu Z."/>
            <person name="Allen L.Z."/>
            <person name="Rusch D.B."/>
            <person name="Craig M.T."/>
            <person name="Dupont C.L."/>
            <person name="Bryant D.A."/>
            <person name="Casamayor E.O."/>
        </authorList>
    </citation>
    <scope>NUCLEOTIDE SEQUENCE [LARGE SCALE GENOMIC DNA]</scope>
    <source>
        <strain evidence="3">CIII</strain>
    </source>
</reference>